<dbReference type="KEGG" id="tne:Tneu_0960"/>
<gene>
    <name evidence="1" type="ordered locus">Tneu_0960</name>
</gene>
<keyword evidence="2" id="KW-1185">Reference proteome</keyword>
<evidence type="ECO:0000313" key="2">
    <source>
        <dbReference type="Proteomes" id="UP000001694"/>
    </source>
</evidence>
<sequence>MNDIPRDFLEIANAIATCTLKELDRCFLETNEGLMRTGISRAFRVSTSQAGT</sequence>
<accession>B1YDN2</accession>
<evidence type="ECO:0000313" key="1">
    <source>
        <dbReference type="EMBL" id="ACB39895.1"/>
    </source>
</evidence>
<dbReference type="Proteomes" id="UP000001694">
    <property type="component" value="Chromosome"/>
</dbReference>
<dbReference type="EMBL" id="CP001014">
    <property type="protein sequence ID" value="ACB39895.1"/>
    <property type="molecule type" value="Genomic_DNA"/>
</dbReference>
<dbReference type="AlphaFoldDB" id="B1YDN2"/>
<proteinExistence type="predicted"/>
<organism evidence="1 2">
    <name type="scientific">Pyrobaculum neutrophilum (strain DSM 2338 / JCM 9278 / NBRC 100436 / V24Sta)</name>
    <name type="common">Thermoproteus neutrophilus</name>
    <dbReference type="NCBI Taxonomy" id="444157"/>
    <lineage>
        <taxon>Archaea</taxon>
        <taxon>Thermoproteota</taxon>
        <taxon>Thermoprotei</taxon>
        <taxon>Thermoproteales</taxon>
        <taxon>Thermoproteaceae</taxon>
        <taxon>Pyrobaculum</taxon>
    </lineage>
</organism>
<dbReference type="STRING" id="444157.Tneu_0960"/>
<reference evidence="1" key="1">
    <citation type="submission" date="2008-03" db="EMBL/GenBank/DDBJ databases">
        <title>Complete sequence of Thermoproteus neutrophilus V24Sta.</title>
        <authorList>
            <consortium name="US DOE Joint Genome Institute"/>
            <person name="Copeland A."/>
            <person name="Lucas S."/>
            <person name="Lapidus A."/>
            <person name="Glavina del Rio T."/>
            <person name="Dalin E."/>
            <person name="Tice H."/>
            <person name="Bruce D."/>
            <person name="Goodwin L."/>
            <person name="Pitluck S."/>
            <person name="Sims D."/>
            <person name="Brettin T."/>
            <person name="Detter J.C."/>
            <person name="Han C."/>
            <person name="Kuske C.R."/>
            <person name="Schmutz J."/>
            <person name="Larimer F."/>
            <person name="Land M."/>
            <person name="Hauser L."/>
            <person name="Kyrpides N."/>
            <person name="Mikhailova N."/>
            <person name="Biddle J.F."/>
            <person name="Zhang Z."/>
            <person name="Fitz-Gibbon S.T."/>
            <person name="Lowe T.M."/>
            <person name="Saltikov C."/>
            <person name="House C.H."/>
            <person name="Richardson P."/>
        </authorList>
    </citation>
    <scope>NUCLEOTIDE SEQUENCE [LARGE SCALE GENOMIC DNA]</scope>
    <source>
        <strain evidence="1">V24Sta</strain>
    </source>
</reference>
<name>B1YDN2_PYRNV</name>
<protein>
    <submittedName>
        <fullName evidence="1">Uncharacterized protein</fullName>
    </submittedName>
</protein>
<dbReference type="HOGENOM" id="CLU_3075505_0_0_2"/>